<evidence type="ECO:0000256" key="5">
    <source>
        <dbReference type="ARBA" id="ARBA00023015"/>
    </source>
</evidence>
<evidence type="ECO:0000256" key="6">
    <source>
        <dbReference type="ARBA" id="ARBA00023125"/>
    </source>
</evidence>
<protein>
    <submittedName>
        <fullName evidence="11">Response regulator</fullName>
    </submittedName>
</protein>
<dbReference type="Pfam" id="PF17853">
    <property type="entry name" value="GGDEF_2"/>
    <property type="match status" value="1"/>
</dbReference>
<dbReference type="InterPro" id="IPR051552">
    <property type="entry name" value="HptR"/>
</dbReference>
<gene>
    <name evidence="11" type="ORF">ACFFK0_07195</name>
</gene>
<dbReference type="EMBL" id="JBHLWN010000027">
    <property type="protein sequence ID" value="MFC0212245.1"/>
    <property type="molecule type" value="Genomic_DNA"/>
</dbReference>
<evidence type="ECO:0000256" key="1">
    <source>
        <dbReference type="ARBA" id="ARBA00004496"/>
    </source>
</evidence>
<feature type="domain" description="HTH araC/xylS-type" evidence="9">
    <location>
        <begin position="440"/>
        <end position="538"/>
    </location>
</feature>
<dbReference type="InterPro" id="IPR018062">
    <property type="entry name" value="HTH_AraC-typ_CS"/>
</dbReference>
<feature type="domain" description="Response regulatory" evidence="10">
    <location>
        <begin position="3"/>
        <end position="120"/>
    </location>
</feature>
<dbReference type="Gene3D" id="3.40.50.2300">
    <property type="match status" value="1"/>
</dbReference>
<dbReference type="PROSITE" id="PS00041">
    <property type="entry name" value="HTH_ARAC_FAMILY_1"/>
    <property type="match status" value="1"/>
</dbReference>
<keyword evidence="5" id="KW-0805">Transcription regulation</keyword>
<evidence type="ECO:0000256" key="3">
    <source>
        <dbReference type="ARBA" id="ARBA00022553"/>
    </source>
</evidence>
<dbReference type="SUPFAM" id="SSF46689">
    <property type="entry name" value="Homeodomain-like"/>
    <property type="match status" value="2"/>
</dbReference>
<dbReference type="PROSITE" id="PS50110">
    <property type="entry name" value="RESPONSE_REGULATORY"/>
    <property type="match status" value="1"/>
</dbReference>
<dbReference type="SMART" id="SM00342">
    <property type="entry name" value="HTH_ARAC"/>
    <property type="match status" value="1"/>
</dbReference>
<dbReference type="Pfam" id="PF12833">
    <property type="entry name" value="HTH_18"/>
    <property type="match status" value="1"/>
</dbReference>
<keyword evidence="3 8" id="KW-0597">Phosphoprotein</keyword>
<dbReference type="SUPFAM" id="SSF52172">
    <property type="entry name" value="CheY-like"/>
    <property type="match status" value="1"/>
</dbReference>
<dbReference type="Pfam" id="PF00072">
    <property type="entry name" value="Response_reg"/>
    <property type="match status" value="1"/>
</dbReference>
<dbReference type="PANTHER" id="PTHR42713:SF3">
    <property type="entry name" value="TRANSCRIPTIONAL REGULATORY PROTEIN HPTR"/>
    <property type="match status" value="1"/>
</dbReference>
<reference evidence="11 12" key="1">
    <citation type="submission" date="2024-09" db="EMBL/GenBank/DDBJ databases">
        <authorList>
            <person name="Sun Q."/>
            <person name="Mori K."/>
        </authorList>
    </citation>
    <scope>NUCLEOTIDE SEQUENCE [LARGE SCALE GENOMIC DNA]</scope>
    <source>
        <strain evidence="11 12">CCM 7759</strain>
    </source>
</reference>
<dbReference type="Gene3D" id="1.10.10.60">
    <property type="entry name" value="Homeodomain-like"/>
    <property type="match status" value="2"/>
</dbReference>
<dbReference type="InterPro" id="IPR011006">
    <property type="entry name" value="CheY-like_superfamily"/>
</dbReference>
<organism evidence="11 12">
    <name type="scientific">Paenibacillus chartarius</name>
    <dbReference type="NCBI Taxonomy" id="747481"/>
    <lineage>
        <taxon>Bacteria</taxon>
        <taxon>Bacillati</taxon>
        <taxon>Bacillota</taxon>
        <taxon>Bacilli</taxon>
        <taxon>Bacillales</taxon>
        <taxon>Paenibacillaceae</taxon>
        <taxon>Paenibacillus</taxon>
    </lineage>
</organism>
<dbReference type="PROSITE" id="PS01124">
    <property type="entry name" value="HTH_ARAC_FAMILY_2"/>
    <property type="match status" value="1"/>
</dbReference>
<evidence type="ECO:0000256" key="7">
    <source>
        <dbReference type="ARBA" id="ARBA00023163"/>
    </source>
</evidence>
<evidence type="ECO:0000259" key="9">
    <source>
        <dbReference type="PROSITE" id="PS01124"/>
    </source>
</evidence>
<accession>A0ABV6DHX2</accession>
<name>A0ABV6DHX2_9BACL</name>
<feature type="modified residue" description="4-aspartylphosphate" evidence="8">
    <location>
        <position position="55"/>
    </location>
</feature>
<dbReference type="SMART" id="SM00448">
    <property type="entry name" value="REC"/>
    <property type="match status" value="1"/>
</dbReference>
<keyword evidence="6" id="KW-0238">DNA-binding</keyword>
<dbReference type="PANTHER" id="PTHR42713">
    <property type="entry name" value="HISTIDINE KINASE-RELATED"/>
    <property type="match status" value="1"/>
</dbReference>
<dbReference type="InterPro" id="IPR009057">
    <property type="entry name" value="Homeodomain-like_sf"/>
</dbReference>
<dbReference type="InterPro" id="IPR041522">
    <property type="entry name" value="CdaR_GGDEF"/>
</dbReference>
<sequence>MWKIAVVDDEPQVLKGMRSIIPWRELNAELAGEAADGEAGLSLILKERPDIVITDIYMPVKNGLDMIEELRKHEYDGKIIIFSGYADFEYARKAMRLSVDDYLSKPVTVQTLKDVLGKAIGKLELERKKELQVDEHMRKLRLYEPIAMQETIKAIVTGATAFDAVTWPDVAAAIGSGQYRVAAVEIVRSERLNGLKSADWHLFRFAVANIAGELGTELRLGVHTVELYGGQTVMLLRFPGNTAKDDCRRLALQFARGLIRAAEQYLRIRIQIGLGDMKEDMKQICDSTEEAFQALHAKPCMPDQEVPVFMYKRKEDNEDRIMAELRLVRHYHEIAQALAGMQQELAAEAVERLAALLAAQPELTAAMLQRIASEVWTICKYTLYGTGHGLDEAFPADAVEQELAAIVLPLQFRDWALAKIAAVCTRFGRGDNLRHKQAVDYMVRFVHEHYAEDLRLADLAEKVFISRNYLSNIFRDATGETFNDYVTKVRMEKAKSLLAEGRLMVYEVSEKVGYKNVPYFTTLFKKHTGRSPSDFVKI</sequence>
<evidence type="ECO:0000313" key="11">
    <source>
        <dbReference type="EMBL" id="MFC0212245.1"/>
    </source>
</evidence>
<dbReference type="InterPro" id="IPR018060">
    <property type="entry name" value="HTH_AraC"/>
</dbReference>
<evidence type="ECO:0000256" key="2">
    <source>
        <dbReference type="ARBA" id="ARBA00022490"/>
    </source>
</evidence>
<comment type="caution">
    <text evidence="11">The sequence shown here is derived from an EMBL/GenBank/DDBJ whole genome shotgun (WGS) entry which is preliminary data.</text>
</comment>
<proteinExistence type="predicted"/>
<keyword evidence="4" id="KW-0902">Two-component regulatory system</keyword>
<comment type="subcellular location">
    <subcellularLocation>
        <location evidence="1">Cytoplasm</location>
    </subcellularLocation>
</comment>
<dbReference type="CDD" id="cd17536">
    <property type="entry name" value="REC_YesN-like"/>
    <property type="match status" value="1"/>
</dbReference>
<keyword evidence="2" id="KW-0963">Cytoplasm</keyword>
<evidence type="ECO:0000256" key="4">
    <source>
        <dbReference type="ARBA" id="ARBA00023012"/>
    </source>
</evidence>
<evidence type="ECO:0000256" key="8">
    <source>
        <dbReference type="PROSITE-ProRule" id="PRU00169"/>
    </source>
</evidence>
<dbReference type="RefSeq" id="WP_377469367.1">
    <property type="nucleotide sequence ID" value="NZ_JBHLWN010000027.1"/>
</dbReference>
<dbReference type="Proteomes" id="UP001589776">
    <property type="component" value="Unassembled WGS sequence"/>
</dbReference>
<evidence type="ECO:0000259" key="10">
    <source>
        <dbReference type="PROSITE" id="PS50110"/>
    </source>
</evidence>
<dbReference type="InterPro" id="IPR001789">
    <property type="entry name" value="Sig_transdc_resp-reg_receiver"/>
</dbReference>
<keyword evidence="12" id="KW-1185">Reference proteome</keyword>
<evidence type="ECO:0000313" key="12">
    <source>
        <dbReference type="Proteomes" id="UP001589776"/>
    </source>
</evidence>
<keyword evidence="7" id="KW-0804">Transcription</keyword>